<feature type="binding site" evidence="11">
    <location>
        <position position="12"/>
    </location>
    <ligand>
        <name>CTP</name>
        <dbReference type="ChEBI" id="CHEBI:37563"/>
        <note>allosteric inhibitor</note>
    </ligand>
</feature>
<dbReference type="FunFam" id="3.40.50.880:FF:000002">
    <property type="entry name" value="CTP synthase"/>
    <property type="match status" value="1"/>
</dbReference>
<dbReference type="InterPro" id="IPR027417">
    <property type="entry name" value="P-loop_NTPase"/>
</dbReference>
<keyword evidence="4 11" id="KW-0479">Metal-binding</keyword>
<dbReference type="NCBIfam" id="NF003792">
    <property type="entry name" value="PRK05380.1"/>
    <property type="match status" value="1"/>
</dbReference>
<dbReference type="InterPro" id="IPR017926">
    <property type="entry name" value="GATASE"/>
</dbReference>
<feature type="domain" description="Glutamine amidotransferase" evidence="12">
    <location>
        <begin position="299"/>
        <end position="521"/>
    </location>
</feature>
<organism evidence="14 15">
    <name type="scientific">Methanomethylovorans hollandica (strain DSM 15978 / NBRC 107637 / DMS1)</name>
    <dbReference type="NCBI Taxonomy" id="867904"/>
    <lineage>
        <taxon>Archaea</taxon>
        <taxon>Methanobacteriati</taxon>
        <taxon>Methanobacteriota</taxon>
        <taxon>Stenosarchaea group</taxon>
        <taxon>Methanomicrobia</taxon>
        <taxon>Methanosarcinales</taxon>
        <taxon>Methanosarcinaceae</taxon>
        <taxon>Methanomethylovorans</taxon>
    </lineage>
</organism>
<feature type="binding site" evidence="11">
    <location>
        <begin position="380"/>
        <end position="383"/>
    </location>
    <ligand>
        <name>L-glutamine</name>
        <dbReference type="ChEBI" id="CHEBI:58359"/>
    </ligand>
</feature>
<evidence type="ECO:0000256" key="8">
    <source>
        <dbReference type="ARBA" id="ARBA00022962"/>
    </source>
</evidence>
<protein>
    <recommendedName>
        <fullName evidence="11">CTP synthase</fullName>
        <ecNumber evidence="11">6.3.4.2</ecNumber>
    </recommendedName>
    <alternativeName>
        <fullName evidence="11">Cytidine 5'-triphosphate synthase</fullName>
    </alternativeName>
    <alternativeName>
        <fullName evidence="11">Cytidine triphosphate synthetase</fullName>
        <shortName evidence="11">CTP synthetase</shortName>
        <shortName evidence="11">CTPS</shortName>
    </alternativeName>
    <alternativeName>
        <fullName evidence="11">UTP--ammonia ligase</fullName>
    </alternativeName>
</protein>
<evidence type="ECO:0000313" key="14">
    <source>
        <dbReference type="EMBL" id="AGB49632.1"/>
    </source>
</evidence>
<dbReference type="GeneID" id="14407233"/>
<comment type="function">
    <text evidence="11">Catalyzes the ATP-dependent amination of UTP to CTP with either L-glutamine or ammonia as the source of nitrogen. Regulates intracellular CTP levels through interactions with the four ribonucleotide triphosphates.</text>
</comment>
<dbReference type="SUPFAM" id="SSF52540">
    <property type="entry name" value="P-loop containing nucleoside triphosphate hydrolases"/>
    <property type="match status" value="1"/>
</dbReference>
<evidence type="ECO:0000259" key="13">
    <source>
        <dbReference type="Pfam" id="PF06418"/>
    </source>
</evidence>
<feature type="active site" evidence="11">
    <location>
        <position position="505"/>
    </location>
</feature>
<keyword evidence="9 11" id="KW-0665">Pyrimidine biosynthesis</keyword>
<dbReference type="NCBIfam" id="TIGR00337">
    <property type="entry name" value="PyrG"/>
    <property type="match status" value="1"/>
</dbReference>
<dbReference type="GO" id="GO:0004359">
    <property type="term" value="F:glutaminase activity"/>
    <property type="evidence" value="ECO:0007669"/>
    <property type="project" value="RHEA"/>
</dbReference>
<evidence type="ECO:0000313" key="15">
    <source>
        <dbReference type="Proteomes" id="UP000010866"/>
    </source>
</evidence>
<proteinExistence type="inferred from homology"/>
<dbReference type="PANTHER" id="PTHR11550:SF0">
    <property type="entry name" value="CTP SYNTHASE-RELATED"/>
    <property type="match status" value="1"/>
</dbReference>
<comment type="subunit">
    <text evidence="11">Homotetramer.</text>
</comment>
<dbReference type="EC" id="6.3.4.2" evidence="11"/>
<feature type="binding site" evidence="11">
    <location>
        <position position="53"/>
    </location>
    <ligand>
        <name>L-glutamine</name>
        <dbReference type="ChEBI" id="CHEBI:58359"/>
    </ligand>
</feature>
<name>L0KVZ8_METHD</name>
<comment type="catalytic activity">
    <reaction evidence="10 11">
        <text>UTP + L-glutamine + ATP + H2O = CTP + L-glutamate + ADP + phosphate + 2 H(+)</text>
        <dbReference type="Rhea" id="RHEA:26426"/>
        <dbReference type="ChEBI" id="CHEBI:15377"/>
        <dbReference type="ChEBI" id="CHEBI:15378"/>
        <dbReference type="ChEBI" id="CHEBI:29985"/>
        <dbReference type="ChEBI" id="CHEBI:30616"/>
        <dbReference type="ChEBI" id="CHEBI:37563"/>
        <dbReference type="ChEBI" id="CHEBI:43474"/>
        <dbReference type="ChEBI" id="CHEBI:46398"/>
        <dbReference type="ChEBI" id="CHEBI:58359"/>
        <dbReference type="ChEBI" id="CHEBI:456216"/>
        <dbReference type="EC" id="6.3.4.2"/>
    </reaction>
</comment>
<dbReference type="GO" id="GO:0019856">
    <property type="term" value="P:pyrimidine nucleobase biosynthetic process"/>
    <property type="evidence" value="ECO:0007669"/>
    <property type="project" value="TreeGrafter"/>
</dbReference>
<dbReference type="GO" id="GO:0005524">
    <property type="term" value="F:ATP binding"/>
    <property type="evidence" value="ECO:0007669"/>
    <property type="project" value="UniProtKB-KW"/>
</dbReference>
<evidence type="ECO:0000256" key="10">
    <source>
        <dbReference type="ARBA" id="ARBA00047781"/>
    </source>
</evidence>
<dbReference type="Gene3D" id="3.40.50.880">
    <property type="match status" value="1"/>
</dbReference>
<keyword evidence="15" id="KW-1185">Reference proteome</keyword>
<keyword evidence="3 11" id="KW-0436">Ligase</keyword>
<evidence type="ECO:0000256" key="11">
    <source>
        <dbReference type="HAMAP-Rule" id="MF_01227"/>
    </source>
</evidence>
<dbReference type="GO" id="GO:0042802">
    <property type="term" value="F:identical protein binding"/>
    <property type="evidence" value="ECO:0007669"/>
    <property type="project" value="TreeGrafter"/>
</dbReference>
<sequence length="532" mass="59665">MKYIVVTGGVMSGLGKGITAASIGRNLKNIGYKVTAIKIDPYINIDAGTMSPYQHGEVFVLKDGGEVDLDLGNYERFLDTELTRDHNLTTGKIYQSVISKERRGDYLGKTVQIIPHITNEIKDRIRKVAAKSGADICLIEVGGTVGDIESMPFLEAVRQMHREEKTDNLIFVHVTLVPIDTQGEQKTKPTQHSVKELRELGLTPNVIVARCKEPLSRNTISKISLFCDVPEEAVISAHDARDIYELPLLMDKEGLTQYLIKRLSLKSTTSDTSWIEMVERMQNLKGQVNICIVGKYTHLEDSYLSISASIKHASTECGCDYVTDWLNAETLEHDPECLKKLEAYDGILVPGGFGERGTEGKIMAIRYAREHNIPFLGLCLGMQLSVVEFARNVVGLEKANSTEFNEDTPFPVIDILPEQEGVEDMGATMRLGDYEAQLKPGSLAEKIYGSRSIIERHRHRYEVNPNFVDKLQEKGLVFSGVNRNRMEICELTGHPFFFASQFHPEFKSRPGKPSPPFKAFMCAMLDRQKERC</sequence>
<dbReference type="CDD" id="cd01746">
    <property type="entry name" value="GATase1_CTP_Synthase"/>
    <property type="match status" value="1"/>
</dbReference>
<feature type="binding site" evidence="11">
    <location>
        <position position="460"/>
    </location>
    <ligand>
        <name>L-glutamine</name>
        <dbReference type="ChEBI" id="CHEBI:58359"/>
    </ligand>
</feature>
<keyword evidence="8 11" id="KW-0315">Glutamine amidotransferase</keyword>
<dbReference type="PROSITE" id="PS51273">
    <property type="entry name" value="GATASE_TYPE_1"/>
    <property type="match status" value="1"/>
</dbReference>
<feature type="binding site" evidence="11">
    <location>
        <begin position="186"/>
        <end position="191"/>
    </location>
    <ligand>
        <name>CTP</name>
        <dbReference type="ChEBI" id="CHEBI:37563"/>
        <note>allosteric inhibitor</note>
    </ligand>
</feature>
<comment type="miscellaneous">
    <text evidence="11">CTPSs have evolved a hybrid strategy for distinguishing between UTP and CTP. The overlapping regions of the product feedback inhibitory and substrate sites recognize a common feature in both compounds, the triphosphate moiety. To differentiate isosteric substrate and product pyrimidine rings, an additional pocket far from the expected kinase/ligase catalytic site, specifically recognizes the cytosine and ribose portions of the product inhibitor.</text>
</comment>
<dbReference type="Gene3D" id="3.40.50.300">
    <property type="entry name" value="P-loop containing nucleotide triphosphate hydrolases"/>
    <property type="match status" value="1"/>
</dbReference>
<feature type="binding site" evidence="11">
    <location>
        <begin position="186"/>
        <end position="191"/>
    </location>
    <ligand>
        <name>UTP</name>
        <dbReference type="ChEBI" id="CHEBI:46398"/>
    </ligand>
</feature>
<feature type="active site" evidence="11">
    <location>
        <position position="503"/>
    </location>
</feature>
<evidence type="ECO:0000256" key="4">
    <source>
        <dbReference type="ARBA" id="ARBA00022723"/>
    </source>
</evidence>
<dbReference type="RefSeq" id="WP_015324797.1">
    <property type="nucleotide sequence ID" value="NC_019977.1"/>
</dbReference>
<feature type="binding site" evidence="11">
    <location>
        <position position="140"/>
    </location>
    <ligand>
        <name>Mg(2+)</name>
        <dbReference type="ChEBI" id="CHEBI:18420"/>
    </ligand>
</feature>
<dbReference type="GO" id="GO:0097268">
    <property type="term" value="C:cytoophidium"/>
    <property type="evidence" value="ECO:0007669"/>
    <property type="project" value="UniProtKB-ARBA"/>
</dbReference>
<evidence type="ECO:0000256" key="6">
    <source>
        <dbReference type="ARBA" id="ARBA00022840"/>
    </source>
</evidence>
<dbReference type="HAMAP" id="MF_01227">
    <property type="entry name" value="PyrG"/>
    <property type="match status" value="1"/>
</dbReference>
<comment type="catalytic activity">
    <reaction evidence="11">
        <text>L-glutamine + H2O = L-glutamate + NH4(+)</text>
        <dbReference type="Rhea" id="RHEA:15889"/>
        <dbReference type="ChEBI" id="CHEBI:15377"/>
        <dbReference type="ChEBI" id="CHEBI:28938"/>
        <dbReference type="ChEBI" id="CHEBI:29985"/>
        <dbReference type="ChEBI" id="CHEBI:58359"/>
    </reaction>
</comment>
<feature type="binding site" evidence="11">
    <location>
        <begin position="13"/>
        <end position="18"/>
    </location>
    <ligand>
        <name>ATP</name>
        <dbReference type="ChEBI" id="CHEBI:30616"/>
    </ligand>
</feature>
<feature type="binding site" evidence="11">
    <location>
        <begin position="147"/>
        <end position="149"/>
    </location>
    <ligand>
        <name>CTP</name>
        <dbReference type="ChEBI" id="CHEBI:37563"/>
        <note>allosteric inhibitor</note>
    </ligand>
</feature>
<dbReference type="InterPro" id="IPR004468">
    <property type="entry name" value="CTP_synthase"/>
</dbReference>
<dbReference type="EMBL" id="CP003362">
    <property type="protein sequence ID" value="AGB49632.1"/>
    <property type="molecule type" value="Genomic_DNA"/>
</dbReference>
<accession>L0KVZ8</accession>
<feature type="binding site" evidence="11">
    <location>
        <position position="352"/>
    </location>
    <ligand>
        <name>L-glutamine</name>
        <dbReference type="ChEBI" id="CHEBI:58359"/>
    </ligand>
</feature>
<dbReference type="GO" id="GO:0046872">
    <property type="term" value="F:metal ion binding"/>
    <property type="evidence" value="ECO:0007669"/>
    <property type="project" value="UniProtKB-KW"/>
</dbReference>
<dbReference type="GO" id="GO:0003883">
    <property type="term" value="F:CTP synthase activity"/>
    <property type="evidence" value="ECO:0007669"/>
    <property type="project" value="UniProtKB-UniRule"/>
</dbReference>
<evidence type="ECO:0000256" key="2">
    <source>
        <dbReference type="ARBA" id="ARBA00007533"/>
    </source>
</evidence>
<dbReference type="FunFam" id="3.40.50.300:FF:000009">
    <property type="entry name" value="CTP synthase"/>
    <property type="match status" value="1"/>
</dbReference>
<dbReference type="AlphaFoldDB" id="L0KVZ8"/>
<dbReference type="Pfam" id="PF06418">
    <property type="entry name" value="CTP_synth_N"/>
    <property type="match status" value="1"/>
</dbReference>
<comment type="similarity">
    <text evidence="2 11">Belongs to the CTP synthase family.</text>
</comment>
<keyword evidence="6 11" id="KW-0067">ATP-binding</keyword>
<feature type="binding site" evidence="11">
    <location>
        <position position="70"/>
    </location>
    <ligand>
        <name>ATP</name>
        <dbReference type="ChEBI" id="CHEBI:30616"/>
    </ligand>
</feature>
<dbReference type="STRING" id="867904.Metho_1424"/>
<dbReference type="PANTHER" id="PTHR11550">
    <property type="entry name" value="CTP SYNTHASE"/>
    <property type="match status" value="1"/>
</dbReference>
<comment type="activity regulation">
    <text evidence="11">Allosterically activated by GTP, when glutamine is the substrate; GTP has no effect on the reaction when ammonia is the substrate. The allosteric effector GTP functions by stabilizing the protein conformation that binds the tetrahedral intermediate(s) formed during glutamine hydrolysis. Inhibited by the product CTP, via allosteric rather than competitive inhibition.</text>
</comment>
<feature type="binding site" evidence="11">
    <location>
        <position position="222"/>
    </location>
    <ligand>
        <name>CTP</name>
        <dbReference type="ChEBI" id="CHEBI:37563"/>
        <note>allosteric inhibitor</note>
    </ligand>
</feature>
<reference evidence="14 15" key="1">
    <citation type="submission" date="2012-02" db="EMBL/GenBank/DDBJ databases">
        <title>Complete sequence of chromosome of Methanomethylovorans hollandica DSM 15978.</title>
        <authorList>
            <person name="Lucas S."/>
            <person name="Copeland A."/>
            <person name="Lapidus A."/>
            <person name="Glavina del Rio T."/>
            <person name="Dalin E."/>
            <person name="Tice H."/>
            <person name="Bruce D."/>
            <person name="Goodwin L."/>
            <person name="Pitluck S."/>
            <person name="Peters L."/>
            <person name="Mikhailova N."/>
            <person name="Held B."/>
            <person name="Kyrpides N."/>
            <person name="Mavromatis K."/>
            <person name="Ivanova N."/>
            <person name="Brettin T."/>
            <person name="Detter J.C."/>
            <person name="Han C."/>
            <person name="Larimer F."/>
            <person name="Land M."/>
            <person name="Hauser L."/>
            <person name="Markowitz V."/>
            <person name="Cheng J.-F."/>
            <person name="Hugenholtz P."/>
            <person name="Woyke T."/>
            <person name="Wu D."/>
            <person name="Spring S."/>
            <person name="Schroeder M."/>
            <person name="Brambilla E."/>
            <person name="Klenk H.-P."/>
            <person name="Eisen J.A."/>
        </authorList>
    </citation>
    <scope>NUCLEOTIDE SEQUENCE [LARGE SCALE GENOMIC DNA]</scope>
    <source>
        <strain evidence="15">DSM 15978 / NBRC 107637 / DMS1</strain>
    </source>
</reference>
<dbReference type="UniPathway" id="UPA00159">
    <property type="reaction ID" value="UER00277"/>
</dbReference>
<gene>
    <name evidence="11" type="primary">pyrG</name>
    <name evidence="14" type="ordered locus">Metho_1424</name>
</gene>
<evidence type="ECO:0000256" key="7">
    <source>
        <dbReference type="ARBA" id="ARBA00022842"/>
    </source>
</evidence>
<comment type="pathway">
    <text evidence="1 11">Pyrimidine metabolism; CTP biosynthesis via de novo pathway; CTP from UDP: step 2/2.</text>
</comment>
<feature type="binding site" evidence="11">
    <location>
        <position position="222"/>
    </location>
    <ligand>
        <name>UTP</name>
        <dbReference type="ChEBI" id="CHEBI:46398"/>
    </ligand>
</feature>
<feature type="binding site" evidence="11">
    <location>
        <position position="12"/>
    </location>
    <ligand>
        <name>UTP</name>
        <dbReference type="ChEBI" id="CHEBI:46398"/>
    </ligand>
</feature>
<comment type="caution">
    <text evidence="11">Lacks conserved residue(s) required for the propagation of feature annotation.</text>
</comment>
<dbReference type="InterPro" id="IPR029062">
    <property type="entry name" value="Class_I_gatase-like"/>
</dbReference>
<dbReference type="KEGG" id="mhz:Metho_1424"/>
<feature type="region of interest" description="Amidoligase domain" evidence="11">
    <location>
        <begin position="1"/>
        <end position="265"/>
    </location>
</feature>
<dbReference type="Proteomes" id="UP000010866">
    <property type="component" value="Chromosome"/>
</dbReference>
<comment type="catalytic activity">
    <reaction evidence="11">
        <text>UTP + NH4(+) + ATP = CTP + ADP + phosphate + 2 H(+)</text>
        <dbReference type="Rhea" id="RHEA:16597"/>
        <dbReference type="ChEBI" id="CHEBI:15378"/>
        <dbReference type="ChEBI" id="CHEBI:28938"/>
        <dbReference type="ChEBI" id="CHEBI:30616"/>
        <dbReference type="ChEBI" id="CHEBI:37563"/>
        <dbReference type="ChEBI" id="CHEBI:43474"/>
        <dbReference type="ChEBI" id="CHEBI:46398"/>
        <dbReference type="ChEBI" id="CHEBI:456216"/>
    </reaction>
</comment>
<keyword evidence="7 11" id="KW-0460">Magnesium</keyword>
<evidence type="ECO:0000256" key="5">
    <source>
        <dbReference type="ARBA" id="ARBA00022741"/>
    </source>
</evidence>
<dbReference type="Pfam" id="PF00117">
    <property type="entry name" value="GATase"/>
    <property type="match status" value="1"/>
</dbReference>
<feature type="binding site" evidence="11">
    <location>
        <position position="240"/>
    </location>
    <ligand>
        <name>ATP</name>
        <dbReference type="ChEBI" id="CHEBI:30616"/>
    </ligand>
</feature>
<feature type="binding site" evidence="11">
    <location>
        <position position="70"/>
    </location>
    <ligand>
        <name>Mg(2+)</name>
        <dbReference type="ChEBI" id="CHEBI:18420"/>
    </ligand>
</feature>
<evidence type="ECO:0000256" key="3">
    <source>
        <dbReference type="ARBA" id="ARBA00022598"/>
    </source>
</evidence>
<dbReference type="HOGENOM" id="CLU_011675_5_0_2"/>
<dbReference type="SUPFAM" id="SSF52317">
    <property type="entry name" value="Class I glutamine amidotransferase-like"/>
    <property type="match status" value="1"/>
</dbReference>
<dbReference type="GO" id="GO:0044210">
    <property type="term" value="P:'de novo' CTP biosynthetic process"/>
    <property type="evidence" value="ECO:0007669"/>
    <property type="project" value="UniProtKB-UniRule"/>
</dbReference>
<dbReference type="OrthoDB" id="52769at2157"/>
<dbReference type="InterPro" id="IPR017456">
    <property type="entry name" value="CTP_synthase_N"/>
</dbReference>
<dbReference type="InterPro" id="IPR033828">
    <property type="entry name" value="GATase1_CTP_Synthase"/>
</dbReference>
<feature type="binding site" evidence="11">
    <location>
        <position position="403"/>
    </location>
    <ligand>
        <name>L-glutamine</name>
        <dbReference type="ChEBI" id="CHEBI:58359"/>
    </ligand>
</feature>
<dbReference type="CDD" id="cd03113">
    <property type="entry name" value="CTPS_N"/>
    <property type="match status" value="1"/>
</dbReference>
<feature type="domain" description="CTP synthase N-terminal" evidence="13">
    <location>
        <begin position="2"/>
        <end position="265"/>
    </location>
</feature>
<evidence type="ECO:0000256" key="9">
    <source>
        <dbReference type="ARBA" id="ARBA00022975"/>
    </source>
</evidence>
<keyword evidence="5 11" id="KW-0547">Nucleotide-binding</keyword>
<feature type="active site" description="Nucleophile; for glutamine hydrolysis" evidence="11">
    <location>
        <position position="379"/>
    </location>
</feature>
<evidence type="ECO:0000256" key="1">
    <source>
        <dbReference type="ARBA" id="ARBA00005171"/>
    </source>
</evidence>
<evidence type="ECO:0000259" key="12">
    <source>
        <dbReference type="Pfam" id="PF00117"/>
    </source>
</evidence>